<name>A0A4R4X8I6_9ACTN</name>
<dbReference type="InterPro" id="IPR029016">
    <property type="entry name" value="GAF-like_dom_sf"/>
</dbReference>
<dbReference type="InterPro" id="IPR036388">
    <property type="entry name" value="WH-like_DNA-bd_sf"/>
</dbReference>
<dbReference type="InterPro" id="IPR011991">
    <property type="entry name" value="ArsR-like_HTH"/>
</dbReference>
<evidence type="ECO:0000313" key="10">
    <source>
        <dbReference type="EMBL" id="TDD26808.1"/>
    </source>
</evidence>
<evidence type="ECO:0000259" key="8">
    <source>
        <dbReference type="PROSITE" id="PS51077"/>
    </source>
</evidence>
<dbReference type="PANTHER" id="PTHR30136:SF24">
    <property type="entry name" value="HTH-TYPE TRANSCRIPTIONAL REPRESSOR ALLR"/>
    <property type="match status" value="1"/>
</dbReference>
<evidence type="ECO:0000313" key="11">
    <source>
        <dbReference type="Proteomes" id="UP000295172"/>
    </source>
</evidence>
<evidence type="ECO:0000256" key="7">
    <source>
        <dbReference type="SAM" id="MobiDB-lite"/>
    </source>
</evidence>
<feature type="domain" description="HTH iclR-type" evidence="8">
    <location>
        <begin position="10"/>
        <end position="70"/>
    </location>
</feature>
<keyword evidence="4" id="KW-0804">Transcription</keyword>
<dbReference type="InterPro" id="IPR005471">
    <property type="entry name" value="Tscrpt_reg_IclR_N"/>
</dbReference>
<dbReference type="PROSITE" id="PS51077">
    <property type="entry name" value="HTH_ICLR"/>
    <property type="match status" value="1"/>
</dbReference>
<proteinExistence type="predicted"/>
<feature type="domain" description="IclR-ED" evidence="9">
    <location>
        <begin position="71"/>
        <end position="253"/>
    </location>
</feature>
<dbReference type="InterPro" id="IPR036390">
    <property type="entry name" value="WH_DNA-bd_sf"/>
</dbReference>
<dbReference type="FunFam" id="1.10.10.10:FF:000056">
    <property type="entry name" value="IclR family transcriptional regulator"/>
    <property type="match status" value="1"/>
</dbReference>
<evidence type="ECO:0000256" key="5">
    <source>
        <dbReference type="ARBA" id="ARBA00058938"/>
    </source>
</evidence>
<comment type="caution">
    <text evidence="10">The sequence shown here is derived from an EMBL/GenBank/DDBJ whole genome shotgun (WGS) entry which is preliminary data.</text>
</comment>
<gene>
    <name evidence="10" type="ORF">E1218_12175</name>
</gene>
<keyword evidence="1" id="KW-0319">Glycerol metabolism</keyword>
<dbReference type="GO" id="GO:0006071">
    <property type="term" value="P:glycerol metabolic process"/>
    <property type="evidence" value="ECO:0007669"/>
    <property type="project" value="UniProtKB-KW"/>
</dbReference>
<keyword evidence="3" id="KW-0238">DNA-binding</keyword>
<dbReference type="InterPro" id="IPR050707">
    <property type="entry name" value="HTH_MetabolicPath_Reg"/>
</dbReference>
<comment type="function">
    <text evidence="5">May be an activator protein for the gylABX operon.</text>
</comment>
<dbReference type="InterPro" id="IPR014757">
    <property type="entry name" value="Tscrpt_reg_IclR_C"/>
</dbReference>
<protein>
    <recommendedName>
        <fullName evidence="6">Glycerol operon regulatory protein</fullName>
    </recommendedName>
</protein>
<evidence type="ECO:0000256" key="3">
    <source>
        <dbReference type="ARBA" id="ARBA00023125"/>
    </source>
</evidence>
<keyword evidence="11" id="KW-1185">Reference proteome</keyword>
<organism evidence="10 11">
    <name type="scientific">Kribbella turkmenica</name>
    <dbReference type="NCBI Taxonomy" id="2530375"/>
    <lineage>
        <taxon>Bacteria</taxon>
        <taxon>Bacillati</taxon>
        <taxon>Actinomycetota</taxon>
        <taxon>Actinomycetes</taxon>
        <taxon>Propionibacteriales</taxon>
        <taxon>Kribbellaceae</taxon>
        <taxon>Kribbella</taxon>
    </lineage>
</organism>
<dbReference type="AlphaFoldDB" id="A0A4R4X8I6"/>
<reference evidence="10 11" key="1">
    <citation type="submission" date="2019-02" db="EMBL/GenBank/DDBJ databases">
        <title>Draft genome sequences of novel Actinobacteria.</title>
        <authorList>
            <person name="Sahin N."/>
            <person name="Ay H."/>
            <person name="Saygin H."/>
        </authorList>
    </citation>
    <scope>NUCLEOTIDE SEQUENCE [LARGE SCALE GENOMIC DNA]</scope>
    <source>
        <strain evidence="10 11">16K104</strain>
    </source>
</reference>
<dbReference type="SUPFAM" id="SSF46785">
    <property type="entry name" value="Winged helix' DNA-binding domain"/>
    <property type="match status" value="1"/>
</dbReference>
<dbReference type="OrthoDB" id="3209193at2"/>
<dbReference type="Pfam" id="PF09339">
    <property type="entry name" value="HTH_IclR"/>
    <property type="match status" value="1"/>
</dbReference>
<dbReference type="PANTHER" id="PTHR30136">
    <property type="entry name" value="HELIX-TURN-HELIX TRANSCRIPTIONAL REGULATOR, ICLR FAMILY"/>
    <property type="match status" value="1"/>
</dbReference>
<evidence type="ECO:0000256" key="1">
    <source>
        <dbReference type="ARBA" id="ARBA00022798"/>
    </source>
</evidence>
<evidence type="ECO:0000256" key="4">
    <source>
        <dbReference type="ARBA" id="ARBA00023163"/>
    </source>
</evidence>
<evidence type="ECO:0000256" key="2">
    <source>
        <dbReference type="ARBA" id="ARBA00023015"/>
    </source>
</evidence>
<dbReference type="CDD" id="cd00090">
    <property type="entry name" value="HTH_ARSR"/>
    <property type="match status" value="1"/>
</dbReference>
<dbReference type="EMBL" id="SMKR01000042">
    <property type="protein sequence ID" value="TDD26808.1"/>
    <property type="molecule type" value="Genomic_DNA"/>
</dbReference>
<dbReference type="GO" id="GO:0045892">
    <property type="term" value="P:negative regulation of DNA-templated transcription"/>
    <property type="evidence" value="ECO:0007669"/>
    <property type="project" value="TreeGrafter"/>
</dbReference>
<dbReference type="Proteomes" id="UP000295172">
    <property type="component" value="Unassembled WGS sequence"/>
</dbReference>
<dbReference type="Gene3D" id="1.10.10.10">
    <property type="entry name" value="Winged helix-like DNA-binding domain superfamily/Winged helix DNA-binding domain"/>
    <property type="match status" value="1"/>
</dbReference>
<keyword evidence="2" id="KW-0805">Transcription regulation</keyword>
<dbReference type="Gene3D" id="3.30.450.40">
    <property type="match status" value="1"/>
</dbReference>
<evidence type="ECO:0000256" key="6">
    <source>
        <dbReference type="ARBA" id="ARBA00070406"/>
    </source>
</evidence>
<dbReference type="SUPFAM" id="SSF55781">
    <property type="entry name" value="GAF domain-like"/>
    <property type="match status" value="1"/>
</dbReference>
<dbReference type="GO" id="GO:0003677">
    <property type="term" value="F:DNA binding"/>
    <property type="evidence" value="ECO:0007669"/>
    <property type="project" value="UniProtKB-KW"/>
</dbReference>
<accession>A0A4R4X8I6</accession>
<dbReference type="Pfam" id="PF01614">
    <property type="entry name" value="IclR_C"/>
    <property type="match status" value="1"/>
</dbReference>
<dbReference type="PROSITE" id="PS51078">
    <property type="entry name" value="ICLR_ED"/>
    <property type="match status" value="1"/>
</dbReference>
<dbReference type="GO" id="GO:0003700">
    <property type="term" value="F:DNA-binding transcription factor activity"/>
    <property type="evidence" value="ECO:0007669"/>
    <property type="project" value="TreeGrafter"/>
</dbReference>
<feature type="region of interest" description="Disordered" evidence="7">
    <location>
        <begin position="252"/>
        <end position="271"/>
    </location>
</feature>
<sequence length="271" mass="28971">MLLSAETGTNRSVERAVAVLRAFADSSRLRVAEVARLTGLRQSTASRLLSTLEQTGLVERDHDGRYRLGVDLISLAGVVMNGHPVHHAARQPAQLLAVATGLGTNVAVRHGIDVFYLCNFEGAAAPRSVALAGRRNPLHATALGKCLLLSLTATQRRQVLGSLTRFTAQTITDHASLDAVVELVEWRGYATETEEFALGQTCLAAPLRDRTGRVIGALSLSGPSSVVDLPGRELELSRLVAETADAINSQLGYHSPADHQIPAPARHDLRS</sequence>
<dbReference type="SMART" id="SM00346">
    <property type="entry name" value="HTH_ICLR"/>
    <property type="match status" value="1"/>
</dbReference>
<evidence type="ECO:0000259" key="9">
    <source>
        <dbReference type="PROSITE" id="PS51078"/>
    </source>
</evidence>